<feature type="transmembrane region" description="Helical" evidence="7">
    <location>
        <begin position="181"/>
        <end position="204"/>
    </location>
</feature>
<keyword evidence="4 7" id="KW-0812">Transmembrane</keyword>
<dbReference type="GO" id="GO:0005886">
    <property type="term" value="C:plasma membrane"/>
    <property type="evidence" value="ECO:0007669"/>
    <property type="project" value="UniProtKB-SubCell"/>
</dbReference>
<comment type="similarity">
    <text evidence="7">Belongs to the binding-protein-dependent transport system permease family.</text>
</comment>
<dbReference type="CDD" id="cd06261">
    <property type="entry name" value="TM_PBP2"/>
    <property type="match status" value="1"/>
</dbReference>
<evidence type="ECO:0000256" key="2">
    <source>
        <dbReference type="ARBA" id="ARBA00022448"/>
    </source>
</evidence>
<keyword evidence="10" id="KW-1185">Reference proteome</keyword>
<protein>
    <submittedName>
        <fullName evidence="9">Multiple sugar transport system permease protein</fullName>
    </submittedName>
</protein>
<feature type="transmembrane region" description="Helical" evidence="7">
    <location>
        <begin position="132"/>
        <end position="150"/>
    </location>
</feature>
<evidence type="ECO:0000313" key="10">
    <source>
        <dbReference type="Proteomes" id="UP000295008"/>
    </source>
</evidence>
<dbReference type="InterPro" id="IPR035906">
    <property type="entry name" value="MetI-like_sf"/>
</dbReference>
<dbReference type="RefSeq" id="WP_165908027.1">
    <property type="nucleotide sequence ID" value="NZ_SLUN01000017.1"/>
</dbReference>
<evidence type="ECO:0000259" key="8">
    <source>
        <dbReference type="PROSITE" id="PS50928"/>
    </source>
</evidence>
<feature type="transmembrane region" description="Helical" evidence="7">
    <location>
        <begin position="92"/>
        <end position="112"/>
    </location>
</feature>
<keyword evidence="6 7" id="KW-0472">Membrane</keyword>
<organism evidence="9 10">
    <name type="scientific">Hydrogenispora ethanolica</name>
    <dbReference type="NCBI Taxonomy" id="1082276"/>
    <lineage>
        <taxon>Bacteria</taxon>
        <taxon>Bacillati</taxon>
        <taxon>Bacillota</taxon>
        <taxon>Hydrogenispora</taxon>
    </lineage>
</organism>
<dbReference type="InterPro" id="IPR051393">
    <property type="entry name" value="ABC_transporter_permease"/>
</dbReference>
<dbReference type="PANTHER" id="PTHR30193">
    <property type="entry name" value="ABC TRANSPORTER PERMEASE PROTEIN"/>
    <property type="match status" value="1"/>
</dbReference>
<accession>A0A4R1RH14</accession>
<gene>
    <name evidence="9" type="ORF">EDC14_101772</name>
</gene>
<keyword evidence="3" id="KW-1003">Cell membrane</keyword>
<feature type="domain" description="ABC transmembrane type-1" evidence="8">
    <location>
        <begin position="88"/>
        <end position="308"/>
    </location>
</feature>
<name>A0A4R1RH14_HYDET</name>
<reference evidence="9 10" key="1">
    <citation type="submission" date="2019-03" db="EMBL/GenBank/DDBJ databases">
        <title>Genomic Encyclopedia of Type Strains, Phase IV (KMG-IV): sequencing the most valuable type-strain genomes for metagenomic binning, comparative biology and taxonomic classification.</title>
        <authorList>
            <person name="Goeker M."/>
        </authorList>
    </citation>
    <scope>NUCLEOTIDE SEQUENCE [LARGE SCALE GENOMIC DNA]</scope>
    <source>
        <strain evidence="9 10">LX-B</strain>
    </source>
</reference>
<dbReference type="SUPFAM" id="SSF161098">
    <property type="entry name" value="MetI-like"/>
    <property type="match status" value="1"/>
</dbReference>
<feature type="transmembrane region" description="Helical" evidence="7">
    <location>
        <begin position="287"/>
        <end position="307"/>
    </location>
</feature>
<dbReference type="PROSITE" id="PS50928">
    <property type="entry name" value="ABC_TM1"/>
    <property type="match status" value="1"/>
</dbReference>
<dbReference type="Gene3D" id="1.10.3720.10">
    <property type="entry name" value="MetI-like"/>
    <property type="match status" value="1"/>
</dbReference>
<evidence type="ECO:0000256" key="3">
    <source>
        <dbReference type="ARBA" id="ARBA00022475"/>
    </source>
</evidence>
<sequence>MQNIDEVFREKPGVWAQTKRKSPWKEYLTGYLFAAPYIIGAIVFFLIPACISLYYCFMDYNLINPAMHWNNFDNFLRAFREREFGHALFNNVYYAALYVPLLTAVSLFLAILLNKSVRFFRGKFLTGLRGIYFFPSIAPWFVVASVWLWLLNADIGPVNLLLAGLGLEKIPWLDRNSGFQIPALVLVNVWKATGYMMFIFLIGLQNIPQELYESADIDGVNWWQKHRHITLPMLSPTTFFVIIYATLWGFQNFDQTYVMVFDRFSPGQQDISLPVYLYTQGFKFYKMGYASVVAWTLFLVAGGVTLIQNKLQKRWVHY</sequence>
<dbReference type="Pfam" id="PF00528">
    <property type="entry name" value="BPD_transp_1"/>
    <property type="match status" value="1"/>
</dbReference>
<keyword evidence="2 7" id="KW-0813">Transport</keyword>
<comment type="subcellular location">
    <subcellularLocation>
        <location evidence="1 7">Cell membrane</location>
        <topology evidence="1 7">Multi-pass membrane protein</topology>
    </subcellularLocation>
</comment>
<dbReference type="GO" id="GO:0055085">
    <property type="term" value="P:transmembrane transport"/>
    <property type="evidence" value="ECO:0007669"/>
    <property type="project" value="InterPro"/>
</dbReference>
<evidence type="ECO:0000313" key="9">
    <source>
        <dbReference type="EMBL" id="TCL65324.1"/>
    </source>
</evidence>
<evidence type="ECO:0000256" key="1">
    <source>
        <dbReference type="ARBA" id="ARBA00004651"/>
    </source>
</evidence>
<proteinExistence type="inferred from homology"/>
<comment type="caution">
    <text evidence="9">The sequence shown here is derived from an EMBL/GenBank/DDBJ whole genome shotgun (WGS) entry which is preliminary data.</text>
</comment>
<evidence type="ECO:0000256" key="7">
    <source>
        <dbReference type="RuleBase" id="RU363032"/>
    </source>
</evidence>
<feature type="transmembrane region" description="Helical" evidence="7">
    <location>
        <begin position="231"/>
        <end position="250"/>
    </location>
</feature>
<keyword evidence="9" id="KW-0762">Sugar transport</keyword>
<evidence type="ECO:0000256" key="4">
    <source>
        <dbReference type="ARBA" id="ARBA00022692"/>
    </source>
</evidence>
<evidence type="ECO:0000256" key="6">
    <source>
        <dbReference type="ARBA" id="ARBA00023136"/>
    </source>
</evidence>
<dbReference type="Proteomes" id="UP000295008">
    <property type="component" value="Unassembled WGS sequence"/>
</dbReference>
<keyword evidence="5 7" id="KW-1133">Transmembrane helix</keyword>
<evidence type="ECO:0000256" key="5">
    <source>
        <dbReference type="ARBA" id="ARBA00022989"/>
    </source>
</evidence>
<dbReference type="AlphaFoldDB" id="A0A4R1RH14"/>
<dbReference type="PANTHER" id="PTHR30193:SF37">
    <property type="entry name" value="INNER MEMBRANE ABC TRANSPORTER PERMEASE PROTEIN YCJO"/>
    <property type="match status" value="1"/>
</dbReference>
<dbReference type="EMBL" id="SLUN01000017">
    <property type="protein sequence ID" value="TCL65324.1"/>
    <property type="molecule type" value="Genomic_DNA"/>
</dbReference>
<feature type="transmembrane region" description="Helical" evidence="7">
    <location>
        <begin position="28"/>
        <end position="55"/>
    </location>
</feature>
<dbReference type="InterPro" id="IPR000515">
    <property type="entry name" value="MetI-like"/>
</dbReference>